<evidence type="ECO:0000256" key="1">
    <source>
        <dbReference type="SAM" id="MobiDB-lite"/>
    </source>
</evidence>
<reference evidence="2 3" key="1">
    <citation type="journal article" date="2018" name="Front. Plant Sci.">
        <title>Red Clover (Trifolium pratense) and Zigzag Clover (T. medium) - A Picture of Genomic Similarities and Differences.</title>
        <authorList>
            <person name="Dluhosova J."/>
            <person name="Istvanek J."/>
            <person name="Nedelnik J."/>
            <person name="Repkova J."/>
        </authorList>
    </citation>
    <scope>NUCLEOTIDE SEQUENCE [LARGE SCALE GENOMIC DNA]</scope>
    <source>
        <strain evidence="3">cv. 10/8</strain>
        <tissue evidence="2">Leaf</tissue>
    </source>
</reference>
<dbReference type="AlphaFoldDB" id="A0A392SLB7"/>
<comment type="caution">
    <text evidence="2">The sequence shown here is derived from an EMBL/GenBank/DDBJ whole genome shotgun (WGS) entry which is preliminary data.</text>
</comment>
<evidence type="ECO:0000313" key="2">
    <source>
        <dbReference type="EMBL" id="MCI49232.1"/>
    </source>
</evidence>
<sequence length="102" mass="11330">PRPWSTESSNNIIVEACSNDVTLNEGCVFDKEEHAYTTEECLGTDTNLKRKDQFEALGFEPCHARIVLDHETPLPSTRPVESQLAMGCSHPEEESLTTAPLL</sequence>
<name>A0A392SLB7_9FABA</name>
<dbReference type="Proteomes" id="UP000265520">
    <property type="component" value="Unassembled WGS sequence"/>
</dbReference>
<proteinExistence type="predicted"/>
<protein>
    <submittedName>
        <fullName evidence="2">Uncharacterized protein</fullName>
    </submittedName>
</protein>
<dbReference type="EMBL" id="LXQA010398150">
    <property type="protein sequence ID" value="MCI49232.1"/>
    <property type="molecule type" value="Genomic_DNA"/>
</dbReference>
<accession>A0A392SLB7</accession>
<feature type="non-terminal residue" evidence="2">
    <location>
        <position position="1"/>
    </location>
</feature>
<keyword evidence="3" id="KW-1185">Reference proteome</keyword>
<evidence type="ECO:0000313" key="3">
    <source>
        <dbReference type="Proteomes" id="UP000265520"/>
    </source>
</evidence>
<feature type="region of interest" description="Disordered" evidence="1">
    <location>
        <begin position="73"/>
        <end position="102"/>
    </location>
</feature>
<organism evidence="2 3">
    <name type="scientific">Trifolium medium</name>
    <dbReference type="NCBI Taxonomy" id="97028"/>
    <lineage>
        <taxon>Eukaryota</taxon>
        <taxon>Viridiplantae</taxon>
        <taxon>Streptophyta</taxon>
        <taxon>Embryophyta</taxon>
        <taxon>Tracheophyta</taxon>
        <taxon>Spermatophyta</taxon>
        <taxon>Magnoliopsida</taxon>
        <taxon>eudicotyledons</taxon>
        <taxon>Gunneridae</taxon>
        <taxon>Pentapetalae</taxon>
        <taxon>rosids</taxon>
        <taxon>fabids</taxon>
        <taxon>Fabales</taxon>
        <taxon>Fabaceae</taxon>
        <taxon>Papilionoideae</taxon>
        <taxon>50 kb inversion clade</taxon>
        <taxon>NPAAA clade</taxon>
        <taxon>Hologalegina</taxon>
        <taxon>IRL clade</taxon>
        <taxon>Trifolieae</taxon>
        <taxon>Trifolium</taxon>
    </lineage>
</organism>
<feature type="non-terminal residue" evidence="2">
    <location>
        <position position="102"/>
    </location>
</feature>